<evidence type="ECO:0008006" key="3">
    <source>
        <dbReference type="Google" id="ProtNLM"/>
    </source>
</evidence>
<keyword evidence="2" id="KW-1185">Reference proteome</keyword>
<organism evidence="1 2">
    <name type="scientific">Coprinellus micaceus</name>
    <name type="common">Glistening ink-cap mushroom</name>
    <name type="synonym">Coprinus micaceus</name>
    <dbReference type="NCBI Taxonomy" id="71717"/>
    <lineage>
        <taxon>Eukaryota</taxon>
        <taxon>Fungi</taxon>
        <taxon>Dikarya</taxon>
        <taxon>Basidiomycota</taxon>
        <taxon>Agaricomycotina</taxon>
        <taxon>Agaricomycetes</taxon>
        <taxon>Agaricomycetidae</taxon>
        <taxon>Agaricales</taxon>
        <taxon>Agaricineae</taxon>
        <taxon>Psathyrellaceae</taxon>
        <taxon>Coprinellus</taxon>
    </lineage>
</organism>
<dbReference type="InterPro" id="IPR011009">
    <property type="entry name" value="Kinase-like_dom_sf"/>
</dbReference>
<evidence type="ECO:0000313" key="2">
    <source>
        <dbReference type="Proteomes" id="UP000298030"/>
    </source>
</evidence>
<dbReference type="Proteomes" id="UP000298030">
    <property type="component" value="Unassembled WGS sequence"/>
</dbReference>
<gene>
    <name evidence="1" type="ORF">FA13DRAFT_1713931</name>
</gene>
<name>A0A4Y7SW89_COPMI</name>
<evidence type="ECO:0000313" key="1">
    <source>
        <dbReference type="EMBL" id="TEB25499.1"/>
    </source>
</evidence>
<dbReference type="AlphaFoldDB" id="A0A4Y7SW89"/>
<dbReference type="Gene3D" id="1.10.510.10">
    <property type="entry name" value="Transferase(Phosphotransferase) domain 1"/>
    <property type="match status" value="1"/>
</dbReference>
<dbReference type="EMBL" id="QPFP01000056">
    <property type="protein sequence ID" value="TEB25499.1"/>
    <property type="molecule type" value="Genomic_DNA"/>
</dbReference>
<proteinExistence type="predicted"/>
<dbReference type="SUPFAM" id="SSF56112">
    <property type="entry name" value="Protein kinase-like (PK-like)"/>
    <property type="match status" value="1"/>
</dbReference>
<sequence>MTFGKVTYGKIPQLLEKFLVIPSHSTQLETSLWLLMGIDPFSKCTHTSSAATALARLITMVVDCQGCPDRPPGVSESYWSVLEGCWTYNPAGRPTAVALWQSLESWEIWELEGRHGTISLLLRLIEPIAHVTYHERADTCSASFGVAEVSLDVYGRPVAVIEPFQLEATKHSSAIAVLTGRQSACYHCHAYQGGVSSSPPEAIVASECKFEGQKWMAVKRSEFPVSSPASVVWLPQLFVLVIGASRKLRDGR</sequence>
<comment type="caution">
    <text evidence="1">The sequence shown here is derived from an EMBL/GenBank/DDBJ whole genome shotgun (WGS) entry which is preliminary data.</text>
</comment>
<accession>A0A4Y7SW89</accession>
<reference evidence="1 2" key="1">
    <citation type="journal article" date="2019" name="Nat. Ecol. Evol.">
        <title>Megaphylogeny resolves global patterns of mushroom evolution.</title>
        <authorList>
            <person name="Varga T."/>
            <person name="Krizsan K."/>
            <person name="Foldi C."/>
            <person name="Dima B."/>
            <person name="Sanchez-Garcia M."/>
            <person name="Sanchez-Ramirez S."/>
            <person name="Szollosi G.J."/>
            <person name="Szarkandi J.G."/>
            <person name="Papp V."/>
            <person name="Albert L."/>
            <person name="Andreopoulos W."/>
            <person name="Angelini C."/>
            <person name="Antonin V."/>
            <person name="Barry K.W."/>
            <person name="Bougher N.L."/>
            <person name="Buchanan P."/>
            <person name="Buyck B."/>
            <person name="Bense V."/>
            <person name="Catcheside P."/>
            <person name="Chovatia M."/>
            <person name="Cooper J."/>
            <person name="Damon W."/>
            <person name="Desjardin D."/>
            <person name="Finy P."/>
            <person name="Geml J."/>
            <person name="Haridas S."/>
            <person name="Hughes K."/>
            <person name="Justo A."/>
            <person name="Karasinski D."/>
            <person name="Kautmanova I."/>
            <person name="Kiss B."/>
            <person name="Kocsube S."/>
            <person name="Kotiranta H."/>
            <person name="LaButti K.M."/>
            <person name="Lechner B.E."/>
            <person name="Liimatainen K."/>
            <person name="Lipzen A."/>
            <person name="Lukacs Z."/>
            <person name="Mihaltcheva S."/>
            <person name="Morgado L.N."/>
            <person name="Niskanen T."/>
            <person name="Noordeloos M.E."/>
            <person name="Ohm R.A."/>
            <person name="Ortiz-Santana B."/>
            <person name="Ovrebo C."/>
            <person name="Racz N."/>
            <person name="Riley R."/>
            <person name="Savchenko A."/>
            <person name="Shiryaev A."/>
            <person name="Soop K."/>
            <person name="Spirin V."/>
            <person name="Szebenyi C."/>
            <person name="Tomsovsky M."/>
            <person name="Tulloss R.E."/>
            <person name="Uehling J."/>
            <person name="Grigoriev I.V."/>
            <person name="Vagvolgyi C."/>
            <person name="Papp T."/>
            <person name="Martin F.M."/>
            <person name="Miettinen O."/>
            <person name="Hibbett D.S."/>
            <person name="Nagy L.G."/>
        </authorList>
    </citation>
    <scope>NUCLEOTIDE SEQUENCE [LARGE SCALE GENOMIC DNA]</scope>
    <source>
        <strain evidence="1 2">FP101781</strain>
    </source>
</reference>
<protein>
    <recommendedName>
        <fullName evidence="3">Serine-threonine/tyrosine-protein kinase catalytic domain-containing protein</fullName>
    </recommendedName>
</protein>